<evidence type="ECO:0000313" key="3">
    <source>
        <dbReference type="Proteomes" id="UP000831390"/>
    </source>
</evidence>
<reference evidence="2 3" key="1">
    <citation type="submission" date="2022-03" db="EMBL/GenBank/DDBJ databases">
        <title>Hymenobactersp. isolated from the air.</title>
        <authorList>
            <person name="Won M."/>
            <person name="Kwon S.-W."/>
        </authorList>
    </citation>
    <scope>NUCLEOTIDE SEQUENCE [LARGE SCALE GENOMIC DNA]</scope>
    <source>
        <strain evidence="2 3">KACC 22596</strain>
    </source>
</reference>
<feature type="signal peptide" evidence="1">
    <location>
        <begin position="1"/>
        <end position="19"/>
    </location>
</feature>
<proteinExistence type="predicted"/>
<gene>
    <name evidence="2" type="ORF">MTP16_11480</name>
</gene>
<dbReference type="EMBL" id="CP094534">
    <property type="protein sequence ID" value="UOE36238.1"/>
    <property type="molecule type" value="Genomic_DNA"/>
</dbReference>
<name>A0ABY4BEP5_9BACT</name>
<evidence type="ECO:0000256" key="1">
    <source>
        <dbReference type="SAM" id="SignalP"/>
    </source>
</evidence>
<sequence length="141" mass="14815">MKTLNTLTLVALVTGSFLASSCEKTSDSVAPLSATSVAKDARPETFYPNGVVGQSYEHGAIATGLNGYPNAWLELTKVQGTGKGSMHVYKGTLAAGTFPVGGYATPYTSTFPYGAHVYESVATLDASGKMVVKQYVSKDQY</sequence>
<dbReference type="PROSITE" id="PS51257">
    <property type="entry name" value="PROKAR_LIPOPROTEIN"/>
    <property type="match status" value="1"/>
</dbReference>
<organism evidence="2 3">
    <name type="scientific">Hymenobacter monticola</name>
    <dbReference type="NCBI Taxonomy" id="1705399"/>
    <lineage>
        <taxon>Bacteria</taxon>
        <taxon>Pseudomonadati</taxon>
        <taxon>Bacteroidota</taxon>
        <taxon>Cytophagia</taxon>
        <taxon>Cytophagales</taxon>
        <taxon>Hymenobacteraceae</taxon>
        <taxon>Hymenobacter</taxon>
    </lineage>
</organism>
<dbReference type="Proteomes" id="UP000831390">
    <property type="component" value="Chromosome"/>
</dbReference>
<protein>
    <submittedName>
        <fullName evidence="2">Uncharacterized protein</fullName>
    </submittedName>
</protein>
<accession>A0ABY4BEP5</accession>
<evidence type="ECO:0000313" key="2">
    <source>
        <dbReference type="EMBL" id="UOE36238.1"/>
    </source>
</evidence>
<dbReference type="RefSeq" id="WP_243519857.1">
    <property type="nucleotide sequence ID" value="NZ_CP094534.1"/>
</dbReference>
<keyword evidence="1" id="KW-0732">Signal</keyword>
<feature type="chain" id="PRO_5046367948" evidence="1">
    <location>
        <begin position="20"/>
        <end position="141"/>
    </location>
</feature>
<keyword evidence="3" id="KW-1185">Reference proteome</keyword>